<keyword evidence="3" id="KW-1185">Reference proteome</keyword>
<dbReference type="AlphaFoldDB" id="A0AA38WDQ5"/>
<proteinExistence type="predicted"/>
<evidence type="ECO:0000313" key="3">
    <source>
        <dbReference type="Proteomes" id="UP001172457"/>
    </source>
</evidence>
<feature type="compositionally biased region" description="Basic residues" evidence="1">
    <location>
        <begin position="211"/>
        <end position="222"/>
    </location>
</feature>
<gene>
    <name evidence="2" type="ORF">OSB04_024288</name>
</gene>
<accession>A0AA38WDQ5</accession>
<comment type="caution">
    <text evidence="2">The sequence shown here is derived from an EMBL/GenBank/DDBJ whole genome shotgun (WGS) entry which is preliminary data.</text>
</comment>
<protein>
    <submittedName>
        <fullName evidence="2">Uncharacterized protein</fullName>
    </submittedName>
</protein>
<feature type="region of interest" description="Disordered" evidence="1">
    <location>
        <begin position="211"/>
        <end position="235"/>
    </location>
</feature>
<dbReference type="Proteomes" id="UP001172457">
    <property type="component" value="Chromosome 6"/>
</dbReference>
<organism evidence="2 3">
    <name type="scientific">Centaurea solstitialis</name>
    <name type="common">yellow star-thistle</name>
    <dbReference type="NCBI Taxonomy" id="347529"/>
    <lineage>
        <taxon>Eukaryota</taxon>
        <taxon>Viridiplantae</taxon>
        <taxon>Streptophyta</taxon>
        <taxon>Embryophyta</taxon>
        <taxon>Tracheophyta</taxon>
        <taxon>Spermatophyta</taxon>
        <taxon>Magnoliopsida</taxon>
        <taxon>eudicotyledons</taxon>
        <taxon>Gunneridae</taxon>
        <taxon>Pentapetalae</taxon>
        <taxon>asterids</taxon>
        <taxon>campanulids</taxon>
        <taxon>Asterales</taxon>
        <taxon>Asteraceae</taxon>
        <taxon>Carduoideae</taxon>
        <taxon>Cardueae</taxon>
        <taxon>Centaureinae</taxon>
        <taxon>Centaurea</taxon>
    </lineage>
</organism>
<evidence type="ECO:0000256" key="1">
    <source>
        <dbReference type="SAM" id="MobiDB-lite"/>
    </source>
</evidence>
<dbReference type="EMBL" id="JARYMX010000006">
    <property type="protein sequence ID" value="KAJ9544581.1"/>
    <property type="molecule type" value="Genomic_DNA"/>
</dbReference>
<sequence>MTANSNFSFMSIGSQTKPATLVCEEFQQWKIRMVNFLEGIHPRITKFLHKPPYVSLQLVPRVPATATTDEVSKYFKPKQRKGWNEGEREIADLAPKCKRLLIIAIPNDIFDSLDNCNTSMDLWSELQRQLEGGIKVIIFDEDNNMLFLKSLESEWLHLTMSMRTHMDLESTTLANLYGTRASQEPLVIQMKRSIGGPLALLAEGRKGKKKEVKTEVKKKKKKDLMIESGGEEMSS</sequence>
<evidence type="ECO:0000313" key="2">
    <source>
        <dbReference type="EMBL" id="KAJ9544581.1"/>
    </source>
</evidence>
<name>A0AA38WDQ5_9ASTR</name>
<reference evidence="2" key="1">
    <citation type="submission" date="2023-03" db="EMBL/GenBank/DDBJ databases">
        <title>Chromosome-scale reference genome and RAD-based genetic map of yellow starthistle (Centaurea solstitialis) reveal putative structural variation and QTLs associated with invader traits.</title>
        <authorList>
            <person name="Reatini B."/>
            <person name="Cang F.A."/>
            <person name="Jiang Q."/>
            <person name="Mckibben M.T.W."/>
            <person name="Barker M.S."/>
            <person name="Rieseberg L.H."/>
            <person name="Dlugosch K.M."/>
        </authorList>
    </citation>
    <scope>NUCLEOTIDE SEQUENCE</scope>
    <source>
        <strain evidence="2">CAN-66</strain>
        <tissue evidence="2">Leaf</tissue>
    </source>
</reference>